<dbReference type="RefSeq" id="WP_010879647.1">
    <property type="nucleotide sequence ID" value="NZ_CP006577.1"/>
</dbReference>
<protein>
    <submittedName>
        <fullName evidence="2">Uncharacterized protein</fullName>
    </submittedName>
</protein>
<gene>
    <name evidence="2" type="ORF">AFULGI_00024280</name>
</gene>
<proteinExistence type="predicted"/>
<dbReference type="AlphaFoldDB" id="A0A075WFJ0"/>
<name>A0A075WFJ0_ARCFL</name>
<keyword evidence="1" id="KW-0812">Transmembrane</keyword>
<evidence type="ECO:0000256" key="1">
    <source>
        <dbReference type="SAM" id="Phobius"/>
    </source>
</evidence>
<dbReference type="GeneID" id="24795905"/>
<feature type="transmembrane region" description="Helical" evidence="1">
    <location>
        <begin position="46"/>
        <end position="67"/>
    </location>
</feature>
<sequence length="73" mass="8260">MEEGETVRKILLAILFFALVVSLVGLYVSANVMIDVWAGQKYSTVYKVLMNAAMLLIVIYLIQRLIIQPRNSD</sequence>
<feature type="transmembrane region" description="Helical" evidence="1">
    <location>
        <begin position="12"/>
        <end position="34"/>
    </location>
</feature>
<reference evidence="2 3" key="1">
    <citation type="submission" date="2013-07" db="EMBL/GenBank/DDBJ databases">
        <title>Genome of Archaeoglobus fulgidus.</title>
        <authorList>
            <person name="Fiebig A."/>
            <person name="Birkeland N.-K."/>
        </authorList>
    </citation>
    <scope>NUCLEOTIDE SEQUENCE [LARGE SCALE GENOMIC DNA]</scope>
    <source>
        <strain evidence="2 3">DSM 8774</strain>
    </source>
</reference>
<dbReference type="SMR" id="A0A075WFJ0"/>
<evidence type="ECO:0000313" key="3">
    <source>
        <dbReference type="Proteomes" id="UP000028501"/>
    </source>
</evidence>
<keyword evidence="1" id="KW-0472">Membrane</keyword>
<accession>A0A075WFJ0</accession>
<dbReference type="EMBL" id="CP006577">
    <property type="protein sequence ID" value="AIG99145.1"/>
    <property type="molecule type" value="Genomic_DNA"/>
</dbReference>
<organism evidence="2 3">
    <name type="scientific">Archaeoglobus fulgidus DSM 8774</name>
    <dbReference type="NCBI Taxonomy" id="1344584"/>
    <lineage>
        <taxon>Archaea</taxon>
        <taxon>Methanobacteriati</taxon>
        <taxon>Methanobacteriota</taxon>
        <taxon>Archaeoglobi</taxon>
        <taxon>Archaeoglobales</taxon>
        <taxon>Archaeoglobaceae</taxon>
        <taxon>Archaeoglobus</taxon>
    </lineage>
</organism>
<dbReference type="Proteomes" id="UP000028501">
    <property type="component" value="Chromosome"/>
</dbReference>
<dbReference type="KEGG" id="afg:AFULGI_00024280"/>
<keyword evidence="1" id="KW-1133">Transmembrane helix</keyword>
<dbReference type="HOGENOM" id="CLU_2695500_0_0_2"/>
<evidence type="ECO:0000313" key="2">
    <source>
        <dbReference type="EMBL" id="AIG99145.1"/>
    </source>
</evidence>